<accession>A0ACC1MR84</accession>
<organism evidence="1 2">
    <name type="scientific">Xylaria curta</name>
    <dbReference type="NCBI Taxonomy" id="42375"/>
    <lineage>
        <taxon>Eukaryota</taxon>
        <taxon>Fungi</taxon>
        <taxon>Dikarya</taxon>
        <taxon>Ascomycota</taxon>
        <taxon>Pezizomycotina</taxon>
        <taxon>Sordariomycetes</taxon>
        <taxon>Xylariomycetidae</taxon>
        <taxon>Xylariales</taxon>
        <taxon>Xylariaceae</taxon>
        <taxon>Xylaria</taxon>
    </lineage>
</organism>
<name>A0ACC1MR84_9PEZI</name>
<protein>
    <submittedName>
        <fullName evidence="1">Uncharacterized protein</fullName>
    </submittedName>
</protein>
<dbReference type="EMBL" id="JAPDGR010003980">
    <property type="protein sequence ID" value="KAJ2969530.1"/>
    <property type="molecule type" value="Genomic_DNA"/>
</dbReference>
<gene>
    <name evidence="1" type="ORF">NUW58_g9968</name>
</gene>
<evidence type="ECO:0000313" key="2">
    <source>
        <dbReference type="Proteomes" id="UP001143856"/>
    </source>
</evidence>
<proteinExistence type="predicted"/>
<sequence>MTTTAPKSPLAPKGLSGAPPALLLTIRFSAALPDLELDIPRPSATTVVSLKHLIRSRLDKAHARRRLRFIHGGKILPDTAVLSSVLRALPLPPPPPSLTSHASETGAGRRGGKDAEDGDGGNKGRSKSRSKGKPRPYLRHPHHPLCTPRTTDPPQPPGAVRAWD</sequence>
<comment type="caution">
    <text evidence="1">The sequence shown here is derived from an EMBL/GenBank/DDBJ whole genome shotgun (WGS) entry which is preliminary data.</text>
</comment>
<dbReference type="Proteomes" id="UP001143856">
    <property type="component" value="Unassembled WGS sequence"/>
</dbReference>
<keyword evidence="2" id="KW-1185">Reference proteome</keyword>
<reference evidence="1" key="1">
    <citation type="submission" date="2022-10" db="EMBL/GenBank/DDBJ databases">
        <title>Genome Sequence of Xylaria curta.</title>
        <authorList>
            <person name="Buettner E."/>
        </authorList>
    </citation>
    <scope>NUCLEOTIDE SEQUENCE</scope>
    <source>
        <strain evidence="1">Babe10</strain>
    </source>
</reference>
<evidence type="ECO:0000313" key="1">
    <source>
        <dbReference type="EMBL" id="KAJ2969530.1"/>
    </source>
</evidence>